<dbReference type="AlphaFoldDB" id="A0A226DE49"/>
<protein>
    <submittedName>
        <fullName evidence="3">Calcium-binding protein 1</fullName>
    </submittedName>
</protein>
<reference evidence="3 4" key="1">
    <citation type="submission" date="2015-12" db="EMBL/GenBank/DDBJ databases">
        <title>The genome of Folsomia candida.</title>
        <authorList>
            <person name="Faddeeva A."/>
            <person name="Derks M.F."/>
            <person name="Anvar Y."/>
            <person name="Smit S."/>
            <person name="Van Straalen N."/>
            <person name="Roelofs D."/>
        </authorList>
    </citation>
    <scope>NUCLEOTIDE SEQUENCE [LARGE SCALE GENOMIC DNA]</scope>
    <source>
        <strain evidence="3 4">VU population</strain>
        <tissue evidence="3">Whole body</tissue>
    </source>
</reference>
<evidence type="ECO:0000313" key="4">
    <source>
        <dbReference type="Proteomes" id="UP000198287"/>
    </source>
</evidence>
<dbReference type="EMBL" id="LNIX01000024">
    <property type="protein sequence ID" value="OXA42861.1"/>
    <property type="molecule type" value="Genomic_DNA"/>
</dbReference>
<dbReference type="Gene3D" id="1.10.238.10">
    <property type="entry name" value="EF-hand"/>
    <property type="match status" value="1"/>
</dbReference>
<dbReference type="SUPFAM" id="SSF47473">
    <property type="entry name" value="EF-hand"/>
    <property type="match status" value="1"/>
</dbReference>
<keyword evidence="4" id="KW-1185">Reference proteome</keyword>
<sequence length="164" mass="19316">MSTNRRIPRTEVELAFRALPTYNGKDETCSVSDLEPLLTAIHYIRTPQQFAEYQNFWNANHNGIIPLDVFAKLMASIDDNVELMRIHVISMDTDHDGFIDEAEFKNIVAVLLAHNPDFRILDYKNFVEEADTNKDGLERRERNHDNFTCRWKIFTGQDRWKRKK</sequence>
<dbReference type="OrthoDB" id="6480673at2759"/>
<dbReference type="InterPro" id="IPR002048">
    <property type="entry name" value="EF_hand_dom"/>
</dbReference>
<organism evidence="3 4">
    <name type="scientific">Folsomia candida</name>
    <name type="common">Springtail</name>
    <dbReference type="NCBI Taxonomy" id="158441"/>
    <lineage>
        <taxon>Eukaryota</taxon>
        <taxon>Metazoa</taxon>
        <taxon>Ecdysozoa</taxon>
        <taxon>Arthropoda</taxon>
        <taxon>Hexapoda</taxon>
        <taxon>Collembola</taxon>
        <taxon>Entomobryomorpha</taxon>
        <taxon>Isotomoidea</taxon>
        <taxon>Isotomidae</taxon>
        <taxon>Proisotominae</taxon>
        <taxon>Folsomia</taxon>
    </lineage>
</organism>
<dbReference type="InterPro" id="IPR018247">
    <property type="entry name" value="EF_Hand_1_Ca_BS"/>
</dbReference>
<dbReference type="PROSITE" id="PS00018">
    <property type="entry name" value="EF_HAND_1"/>
    <property type="match status" value="1"/>
</dbReference>
<evidence type="ECO:0000313" key="3">
    <source>
        <dbReference type="EMBL" id="OXA42861.1"/>
    </source>
</evidence>
<feature type="domain" description="EF-hand" evidence="2">
    <location>
        <begin position="79"/>
        <end position="114"/>
    </location>
</feature>
<evidence type="ECO:0000256" key="1">
    <source>
        <dbReference type="ARBA" id="ARBA00022837"/>
    </source>
</evidence>
<evidence type="ECO:0000259" key="2">
    <source>
        <dbReference type="PROSITE" id="PS50222"/>
    </source>
</evidence>
<comment type="caution">
    <text evidence="3">The sequence shown here is derived from an EMBL/GenBank/DDBJ whole genome shotgun (WGS) entry which is preliminary data.</text>
</comment>
<dbReference type="PROSITE" id="PS50222">
    <property type="entry name" value="EF_HAND_2"/>
    <property type="match status" value="1"/>
</dbReference>
<dbReference type="GO" id="GO:0005509">
    <property type="term" value="F:calcium ion binding"/>
    <property type="evidence" value="ECO:0007669"/>
    <property type="project" value="InterPro"/>
</dbReference>
<dbReference type="InterPro" id="IPR011992">
    <property type="entry name" value="EF-hand-dom_pair"/>
</dbReference>
<dbReference type="Proteomes" id="UP000198287">
    <property type="component" value="Unassembled WGS sequence"/>
</dbReference>
<accession>A0A226DE49</accession>
<proteinExistence type="predicted"/>
<keyword evidence="1" id="KW-0106">Calcium</keyword>
<name>A0A226DE49_FOLCA</name>
<gene>
    <name evidence="3" type="ORF">Fcan01_22394</name>
</gene>